<organism evidence="2 3">
    <name type="scientific">Neisseria meningitidis serogroup B</name>
    <dbReference type="NCBI Taxonomy" id="491"/>
    <lineage>
        <taxon>Bacteria</taxon>
        <taxon>Pseudomonadati</taxon>
        <taxon>Pseudomonadota</taxon>
        <taxon>Betaproteobacteria</taxon>
        <taxon>Neisseriales</taxon>
        <taxon>Neisseriaceae</taxon>
        <taxon>Neisseria</taxon>
    </lineage>
</organism>
<sequence>MKEIMDLKFLLILRDLNFIIGLECFIMELFLAGLIIN</sequence>
<dbReference type="Proteomes" id="UP000182715">
    <property type="component" value="Unassembled WGS sequence"/>
</dbReference>
<evidence type="ECO:0000256" key="1">
    <source>
        <dbReference type="SAM" id="Phobius"/>
    </source>
</evidence>
<evidence type="ECO:0000313" key="3">
    <source>
        <dbReference type="Proteomes" id="UP000182715"/>
    </source>
</evidence>
<keyword evidence="1" id="KW-1133">Transmembrane helix</keyword>
<protein>
    <submittedName>
        <fullName evidence="2">Uncharacterized protein</fullName>
    </submittedName>
</protein>
<accession>A0A0H5QFG8</accession>
<proteinExistence type="predicted"/>
<name>A0A0H5QFG8_NEIMI</name>
<dbReference type="AlphaFoldDB" id="A0A0H5QFG8"/>
<evidence type="ECO:0000313" key="2">
    <source>
        <dbReference type="EMBL" id="CRZ00010.1"/>
    </source>
</evidence>
<feature type="transmembrane region" description="Helical" evidence="1">
    <location>
        <begin position="12"/>
        <end position="36"/>
    </location>
</feature>
<keyword evidence="1" id="KW-0472">Membrane</keyword>
<dbReference type="EMBL" id="CVTF01000114">
    <property type="protein sequence ID" value="CRZ00010.1"/>
    <property type="molecule type" value="Genomic_DNA"/>
</dbReference>
<keyword evidence="1" id="KW-0812">Transmembrane</keyword>
<reference evidence="2 3" key="1">
    <citation type="submission" date="2014-11" db="EMBL/GenBank/DDBJ databases">
        <authorList>
            <person name="Diene M.Seydina."/>
        </authorList>
    </citation>
    <scope>NUCLEOTIDE SEQUENCE [LARGE SCALE GENOMIC DNA]</scope>
    <source>
        <strain evidence="2 3">Neisseria meningitidis CHUV</strain>
    </source>
</reference>